<dbReference type="Proteomes" id="UP001392318">
    <property type="component" value="Unassembled WGS sequence"/>
</dbReference>
<evidence type="ECO:0000313" key="2">
    <source>
        <dbReference type="Proteomes" id="UP001392318"/>
    </source>
</evidence>
<sequence length="474" mass="52086">MLQSFCDSYGIDPVAFDATGALDPVLDVDTRLFIDPSLLRQTETPELKASYQRVVDHFSDVLRVVGNIGSERDVFWRKADQLLTFPEVHGLCIGYATTAKAGSGMGPKLRANLLKTVLQIVQAGVKDPALFEIVGAFEDNVGPDRISDMVAKIILTDLVAFTQRVCSDLGIPMKPLLLVKGQPPEDMPANPATGDAIILVPKDVLRDLPIAESYADIAYVAQYNEALRAELNAIIGTAWSRATVAEKKQALRNSFMDYPEVLLQVLQEYKAAGRSLYDFKDDPSGETTWYRSAKQFSRQYPLHLSLESPADTERVFEVVKRICEHFRALVEDNQLCKLLYDKGGRPKHESAAQLLFYGIAAAYCTANGIELSPESDGGRGPVDFKMSSGFDGRVLVEVKLTSNSQLFHGFDKQLPIYQKAERATRGVYLVIDNGGASDDRMAAFRQHVIDAGVSAPTVMIVDGVPRPSASRAAY</sequence>
<dbReference type="EMBL" id="JAYMRU010000037">
    <property type="protein sequence ID" value="MEM5405120.1"/>
    <property type="molecule type" value="Genomic_DNA"/>
</dbReference>
<proteinExistence type="predicted"/>
<reference evidence="1" key="1">
    <citation type="submission" date="2024-01" db="EMBL/GenBank/DDBJ databases">
        <title>The diversity of rhizobia nodulating Mimosa spp. in eleven states of Brazil covering several biomes is determined by host plant, location, and edaphic factors.</title>
        <authorList>
            <person name="Rouws L."/>
            <person name="Barauna A."/>
            <person name="Beukes C."/>
            <person name="De Faria S.M."/>
            <person name="Gross E."/>
            <person name="Dos Reis Junior F.B."/>
            <person name="Simon M."/>
            <person name="Maluk M."/>
            <person name="Odee D.W."/>
            <person name="Kenicer G."/>
            <person name="Young J.P.W."/>
            <person name="Reis V.M."/>
            <person name="Zilli J."/>
            <person name="James E.K."/>
        </authorList>
    </citation>
    <scope>NUCLEOTIDE SEQUENCE</scope>
    <source>
        <strain evidence="1">JPY452</strain>
    </source>
</reference>
<accession>A0ACC6RWF0</accession>
<name>A0ACC6RWF0_9BURK</name>
<evidence type="ECO:0000313" key="1">
    <source>
        <dbReference type="EMBL" id="MEM5405120.1"/>
    </source>
</evidence>
<gene>
    <name evidence="1" type="ORF">VSR83_34790</name>
</gene>
<keyword evidence="2" id="KW-1185">Reference proteome</keyword>
<comment type="caution">
    <text evidence="1">The sequence shown here is derived from an EMBL/GenBank/DDBJ whole genome shotgun (WGS) entry which is preliminary data.</text>
</comment>
<protein>
    <submittedName>
        <fullName evidence="1">Uncharacterized protein</fullName>
    </submittedName>
</protein>
<organism evidence="1 2">
    <name type="scientific">Paraburkholderia unamae</name>
    <dbReference type="NCBI Taxonomy" id="219649"/>
    <lineage>
        <taxon>Bacteria</taxon>
        <taxon>Pseudomonadati</taxon>
        <taxon>Pseudomonadota</taxon>
        <taxon>Betaproteobacteria</taxon>
        <taxon>Burkholderiales</taxon>
        <taxon>Burkholderiaceae</taxon>
        <taxon>Paraburkholderia</taxon>
    </lineage>
</organism>